<dbReference type="STRING" id="549386.SAMN02927923_01126"/>
<feature type="transmembrane region" description="Helical" evidence="6">
    <location>
        <begin position="86"/>
        <end position="109"/>
    </location>
</feature>
<proteinExistence type="predicted"/>
<dbReference type="Proteomes" id="UP000199569">
    <property type="component" value="Unassembled WGS sequence"/>
</dbReference>
<evidence type="ECO:0000313" key="8">
    <source>
        <dbReference type="Proteomes" id="UP000199569"/>
    </source>
</evidence>
<keyword evidence="3 6" id="KW-0812">Transmembrane</keyword>
<reference evidence="7 8" key="1">
    <citation type="submission" date="2016-10" db="EMBL/GenBank/DDBJ databases">
        <authorList>
            <person name="de Groot N.N."/>
        </authorList>
    </citation>
    <scope>NUCLEOTIDE SEQUENCE [LARGE SCALE GENOMIC DNA]</scope>
    <source>
        <strain evidence="7 8">CGMCC 1.7666</strain>
    </source>
</reference>
<evidence type="ECO:0000256" key="1">
    <source>
        <dbReference type="ARBA" id="ARBA00004651"/>
    </source>
</evidence>
<feature type="transmembrane region" description="Helical" evidence="6">
    <location>
        <begin position="210"/>
        <end position="233"/>
    </location>
</feature>
<evidence type="ECO:0000256" key="4">
    <source>
        <dbReference type="ARBA" id="ARBA00022989"/>
    </source>
</evidence>
<feature type="transmembrane region" description="Helical" evidence="6">
    <location>
        <begin position="245"/>
        <end position="266"/>
    </location>
</feature>
<gene>
    <name evidence="7" type="ORF">SAMN02927923_01126</name>
</gene>
<sequence length="293" mass="30952">MFSETGRLLKTAFEGWWNDRAMSLGASIAFFTVFSLAPMLLAAIAVAGLAFGREAAQGAIVGELGGLIGTNEASTLEGMIASASNVGSGIVGTTVGIVTFLLLVTGAVIELQDNLNIIWKVKPPETSGVINFFRTRLVSFALVLGIGFLLLVSLIIDAGLSAVGAYIEPNFSGATAILRFLNSLVAFVIATFLFAMIFKLLPNVNITWGDVWTGSLVTALLFTLGKFLIGYYLGKSNIASSYGAAASIITILLWIYYSSLILLFGAEFTKAYAESRGSQSGTRGGTPEKTSRL</sequence>
<evidence type="ECO:0000256" key="2">
    <source>
        <dbReference type="ARBA" id="ARBA00022475"/>
    </source>
</evidence>
<dbReference type="OrthoDB" id="9797028at2"/>
<dbReference type="EMBL" id="FMVJ01000003">
    <property type="protein sequence ID" value="SCY31233.1"/>
    <property type="molecule type" value="Genomic_DNA"/>
</dbReference>
<dbReference type="PANTHER" id="PTHR30213:SF1">
    <property type="entry name" value="INNER MEMBRANE PROTEIN YHJD"/>
    <property type="match status" value="1"/>
</dbReference>
<evidence type="ECO:0000256" key="6">
    <source>
        <dbReference type="SAM" id="Phobius"/>
    </source>
</evidence>
<protein>
    <submittedName>
        <fullName evidence="7">Membrane protein</fullName>
    </submittedName>
</protein>
<evidence type="ECO:0000256" key="5">
    <source>
        <dbReference type="ARBA" id="ARBA00023136"/>
    </source>
</evidence>
<feature type="transmembrane region" description="Helical" evidence="6">
    <location>
        <begin position="137"/>
        <end position="156"/>
    </location>
</feature>
<organism evidence="7 8">
    <name type="scientific">Microvirga guangxiensis</name>
    <dbReference type="NCBI Taxonomy" id="549386"/>
    <lineage>
        <taxon>Bacteria</taxon>
        <taxon>Pseudomonadati</taxon>
        <taxon>Pseudomonadota</taxon>
        <taxon>Alphaproteobacteria</taxon>
        <taxon>Hyphomicrobiales</taxon>
        <taxon>Methylobacteriaceae</taxon>
        <taxon>Microvirga</taxon>
    </lineage>
</organism>
<keyword evidence="8" id="KW-1185">Reference proteome</keyword>
<keyword evidence="5 6" id="KW-0472">Membrane</keyword>
<dbReference type="GO" id="GO:0005886">
    <property type="term" value="C:plasma membrane"/>
    <property type="evidence" value="ECO:0007669"/>
    <property type="project" value="UniProtKB-SubCell"/>
</dbReference>
<evidence type="ECO:0000313" key="7">
    <source>
        <dbReference type="EMBL" id="SCY31233.1"/>
    </source>
</evidence>
<dbReference type="NCBIfam" id="TIGR00765">
    <property type="entry name" value="yihY_not_rbn"/>
    <property type="match status" value="1"/>
</dbReference>
<dbReference type="Pfam" id="PF03631">
    <property type="entry name" value="Virul_fac_BrkB"/>
    <property type="match status" value="1"/>
</dbReference>
<feature type="transmembrane region" description="Helical" evidence="6">
    <location>
        <begin position="21"/>
        <end position="51"/>
    </location>
</feature>
<evidence type="ECO:0000256" key="3">
    <source>
        <dbReference type="ARBA" id="ARBA00022692"/>
    </source>
</evidence>
<keyword evidence="2" id="KW-1003">Cell membrane</keyword>
<dbReference type="PANTHER" id="PTHR30213">
    <property type="entry name" value="INNER MEMBRANE PROTEIN YHJD"/>
    <property type="match status" value="1"/>
</dbReference>
<accession>A0A1G5EW62</accession>
<keyword evidence="4 6" id="KW-1133">Transmembrane helix</keyword>
<dbReference type="InterPro" id="IPR017039">
    <property type="entry name" value="Virul_fac_BrkB"/>
</dbReference>
<dbReference type="RefSeq" id="WP_091131424.1">
    <property type="nucleotide sequence ID" value="NZ_FMVJ01000003.1"/>
</dbReference>
<dbReference type="PIRSF" id="PIRSF035875">
    <property type="entry name" value="RNase_BN"/>
    <property type="match status" value="1"/>
</dbReference>
<name>A0A1G5EW62_9HYPH</name>
<comment type="subcellular location">
    <subcellularLocation>
        <location evidence="1">Cell membrane</location>
        <topology evidence="1">Multi-pass membrane protein</topology>
    </subcellularLocation>
</comment>
<dbReference type="AlphaFoldDB" id="A0A1G5EW62"/>
<feature type="transmembrane region" description="Helical" evidence="6">
    <location>
        <begin position="176"/>
        <end position="198"/>
    </location>
</feature>